<keyword evidence="8" id="KW-0406">Ion transport</keyword>
<keyword evidence="2" id="KW-0813">Transport</keyword>
<keyword evidence="9 11" id="KW-0472">Membrane</keyword>
<feature type="domain" description="Cation/H+ exchanger transmembrane" evidence="12">
    <location>
        <begin position="12"/>
        <end position="409"/>
    </location>
</feature>
<evidence type="ECO:0000256" key="2">
    <source>
        <dbReference type="ARBA" id="ARBA00022448"/>
    </source>
</evidence>
<dbReference type="Pfam" id="PF00999">
    <property type="entry name" value="Na_H_Exchanger"/>
    <property type="match status" value="1"/>
</dbReference>
<feature type="transmembrane region" description="Helical" evidence="11">
    <location>
        <begin position="209"/>
        <end position="229"/>
    </location>
</feature>
<keyword evidence="4" id="KW-1003">Cell membrane</keyword>
<evidence type="ECO:0000256" key="10">
    <source>
        <dbReference type="ARBA" id="ARBA00023201"/>
    </source>
</evidence>
<dbReference type="Gene3D" id="6.10.140.1330">
    <property type="match status" value="1"/>
</dbReference>
<feature type="transmembrane region" description="Helical" evidence="11">
    <location>
        <begin position="127"/>
        <end position="150"/>
    </location>
</feature>
<evidence type="ECO:0000256" key="3">
    <source>
        <dbReference type="ARBA" id="ARBA00022449"/>
    </source>
</evidence>
<dbReference type="GO" id="GO:0015386">
    <property type="term" value="F:potassium:proton antiporter activity"/>
    <property type="evidence" value="ECO:0007669"/>
    <property type="project" value="TreeGrafter"/>
</dbReference>
<dbReference type="AlphaFoldDB" id="A0A381SPL7"/>
<feature type="transmembrane region" description="Helical" evidence="11">
    <location>
        <begin position="386"/>
        <end position="410"/>
    </location>
</feature>
<dbReference type="EMBL" id="UINC01003318">
    <property type="protein sequence ID" value="SVA05258.1"/>
    <property type="molecule type" value="Genomic_DNA"/>
</dbReference>
<dbReference type="GO" id="GO:0015385">
    <property type="term" value="F:sodium:proton antiporter activity"/>
    <property type="evidence" value="ECO:0007669"/>
    <property type="project" value="InterPro"/>
</dbReference>
<keyword evidence="7" id="KW-0915">Sodium</keyword>
<evidence type="ECO:0000256" key="6">
    <source>
        <dbReference type="ARBA" id="ARBA00022989"/>
    </source>
</evidence>
<sequence length="420" mass="46169">MLEIPAILLTCVAIFGYINYRYLKLPLTVGLAIIALLSTMLITLIDNVAPHLGVLSVLRHLLENIDFNRTLMEGMLCFLLFAGALHINFDDLLKSKFHVSALASFGVLISTLINGFGFYLLTQFFGFNLDIITCFLFGVIVSPTDPVAVMSVLKRIKIPTRLKTTIAGESLFNDGFVVVLYSILVTIIFGESTNQQESMNVVKVISIFMREAVGGAILGLIAGYLAFILLKKIDDYIIEIITTLALVTGAYSLSSQLHISGPIAMVVSGIFIGNTGLQLAMSESTREHVTSFWHLIDEILNAVLFVLIGFEIIMLSNVKEVILISLFSILVSLCGRWLAVFIPTKCLNIFDKKDKGTVTILTWAGLRGGISVALALALPTNIDKPIILTATYAVVLFTIIIQGLSIEYLIKYVYKERQDS</sequence>
<protein>
    <recommendedName>
        <fullName evidence="12">Cation/H+ exchanger transmembrane domain-containing protein</fullName>
    </recommendedName>
</protein>
<comment type="subcellular location">
    <subcellularLocation>
        <location evidence="1">Cell membrane</location>
        <topology evidence="1">Multi-pass membrane protein</topology>
    </subcellularLocation>
</comment>
<evidence type="ECO:0000256" key="7">
    <source>
        <dbReference type="ARBA" id="ARBA00023053"/>
    </source>
</evidence>
<keyword evidence="6 11" id="KW-1133">Transmembrane helix</keyword>
<reference evidence="13" key="1">
    <citation type="submission" date="2018-05" db="EMBL/GenBank/DDBJ databases">
        <authorList>
            <person name="Lanie J.A."/>
            <person name="Ng W.-L."/>
            <person name="Kazmierczak K.M."/>
            <person name="Andrzejewski T.M."/>
            <person name="Davidsen T.M."/>
            <person name="Wayne K.J."/>
            <person name="Tettelin H."/>
            <person name="Glass J.I."/>
            <person name="Rusch D."/>
            <person name="Podicherti R."/>
            <person name="Tsui H.-C.T."/>
            <person name="Winkler M.E."/>
        </authorList>
    </citation>
    <scope>NUCLEOTIDE SEQUENCE</scope>
</reference>
<evidence type="ECO:0000256" key="9">
    <source>
        <dbReference type="ARBA" id="ARBA00023136"/>
    </source>
</evidence>
<feature type="transmembrane region" description="Helical" evidence="11">
    <location>
        <begin position="292"/>
        <end position="315"/>
    </location>
</feature>
<evidence type="ECO:0000256" key="1">
    <source>
        <dbReference type="ARBA" id="ARBA00004651"/>
    </source>
</evidence>
<feature type="transmembrane region" description="Helical" evidence="11">
    <location>
        <begin position="259"/>
        <end position="280"/>
    </location>
</feature>
<organism evidence="13">
    <name type="scientific">marine metagenome</name>
    <dbReference type="NCBI Taxonomy" id="408172"/>
    <lineage>
        <taxon>unclassified sequences</taxon>
        <taxon>metagenomes</taxon>
        <taxon>ecological metagenomes</taxon>
    </lineage>
</organism>
<feature type="transmembrane region" description="Helical" evidence="11">
    <location>
        <begin position="321"/>
        <end position="339"/>
    </location>
</feature>
<dbReference type="PANTHER" id="PTHR10110:SF195">
    <property type="entry name" value="NA(+)_H(+) ANTIPORTER NHAS2"/>
    <property type="match status" value="1"/>
</dbReference>
<dbReference type="InterPro" id="IPR018422">
    <property type="entry name" value="Cation/H_exchanger_CPA1"/>
</dbReference>
<name>A0A381SPL7_9ZZZZ</name>
<dbReference type="GO" id="GO:0051453">
    <property type="term" value="P:regulation of intracellular pH"/>
    <property type="evidence" value="ECO:0007669"/>
    <property type="project" value="TreeGrafter"/>
</dbReference>
<evidence type="ECO:0000256" key="4">
    <source>
        <dbReference type="ARBA" id="ARBA00022475"/>
    </source>
</evidence>
<gene>
    <name evidence="13" type="ORF">METZ01_LOCUS58112</name>
</gene>
<feature type="transmembrane region" description="Helical" evidence="11">
    <location>
        <begin position="30"/>
        <end position="50"/>
    </location>
</feature>
<feature type="transmembrane region" description="Helical" evidence="11">
    <location>
        <begin position="6"/>
        <end position="23"/>
    </location>
</feature>
<evidence type="ECO:0000256" key="11">
    <source>
        <dbReference type="SAM" id="Phobius"/>
    </source>
</evidence>
<keyword evidence="3" id="KW-0050">Antiport</keyword>
<dbReference type="InterPro" id="IPR006153">
    <property type="entry name" value="Cation/H_exchanger_TM"/>
</dbReference>
<evidence type="ECO:0000313" key="13">
    <source>
        <dbReference type="EMBL" id="SVA05258.1"/>
    </source>
</evidence>
<feature type="transmembrane region" description="Helical" evidence="11">
    <location>
        <begin position="236"/>
        <end position="253"/>
    </location>
</feature>
<evidence type="ECO:0000256" key="5">
    <source>
        <dbReference type="ARBA" id="ARBA00022692"/>
    </source>
</evidence>
<feature type="transmembrane region" description="Helical" evidence="11">
    <location>
        <begin position="171"/>
        <end position="189"/>
    </location>
</feature>
<feature type="transmembrane region" description="Helical" evidence="11">
    <location>
        <begin position="70"/>
        <end position="89"/>
    </location>
</feature>
<feature type="transmembrane region" description="Helical" evidence="11">
    <location>
        <begin position="101"/>
        <end position="121"/>
    </location>
</feature>
<dbReference type="PANTHER" id="PTHR10110">
    <property type="entry name" value="SODIUM/HYDROGEN EXCHANGER"/>
    <property type="match status" value="1"/>
</dbReference>
<feature type="transmembrane region" description="Helical" evidence="11">
    <location>
        <begin position="360"/>
        <end position="380"/>
    </location>
</feature>
<proteinExistence type="predicted"/>
<keyword evidence="5 11" id="KW-0812">Transmembrane</keyword>
<evidence type="ECO:0000256" key="8">
    <source>
        <dbReference type="ARBA" id="ARBA00023065"/>
    </source>
</evidence>
<dbReference type="GO" id="GO:0098719">
    <property type="term" value="P:sodium ion import across plasma membrane"/>
    <property type="evidence" value="ECO:0007669"/>
    <property type="project" value="TreeGrafter"/>
</dbReference>
<accession>A0A381SPL7</accession>
<keyword evidence="10" id="KW-0739">Sodium transport</keyword>
<dbReference type="GO" id="GO:0005886">
    <property type="term" value="C:plasma membrane"/>
    <property type="evidence" value="ECO:0007669"/>
    <property type="project" value="UniProtKB-SubCell"/>
</dbReference>
<evidence type="ECO:0000259" key="12">
    <source>
        <dbReference type="Pfam" id="PF00999"/>
    </source>
</evidence>